<comment type="similarity">
    <text evidence="1">Belongs to the HIBADH-related family.</text>
</comment>
<sequence length="273" mass="28021">MGDVVGFIGAGQLGEPMVTRLLQAGHEVVVYVRRPEVRDRLANRGAQLVNGVKGLAEASDVIVSCLFSDAQLRELALGPGGFISNAKPDAVFVSHTTGTLATLTDLAASSATAPVFLDAPVSGTAEHIQRGELTVLIGGQPAAVERVRPVLAAYADPILSTGELGSALAIKLINNLLFAANVQLVVQAAELGRQLGVEEQSMLAALAVCSGGSNASSYVQSAGGLHEFTEVVTPFLRKDVAACLSFAAAADTELGLLGHVVSTGPIDLTQENG</sequence>
<evidence type="ECO:0000313" key="7">
    <source>
        <dbReference type="Proteomes" id="UP000466578"/>
    </source>
</evidence>
<dbReference type="PANTHER" id="PTHR22981:SF80">
    <property type="entry name" value="BLR4309 PROTEIN"/>
    <property type="match status" value="1"/>
</dbReference>
<name>A0ABN6AUM1_9MYCO</name>
<dbReference type="InterPro" id="IPR015815">
    <property type="entry name" value="HIBADH-related"/>
</dbReference>
<organism evidence="6 7">
    <name type="scientific">Mycobacterium paraintracellulare</name>
    <dbReference type="NCBI Taxonomy" id="1138383"/>
    <lineage>
        <taxon>Bacteria</taxon>
        <taxon>Bacillati</taxon>
        <taxon>Actinomycetota</taxon>
        <taxon>Actinomycetes</taxon>
        <taxon>Mycobacteriales</taxon>
        <taxon>Mycobacteriaceae</taxon>
        <taxon>Mycobacterium</taxon>
        <taxon>Mycobacterium avium complex (MAC)</taxon>
    </lineage>
</organism>
<dbReference type="Pfam" id="PF03446">
    <property type="entry name" value="NAD_binding_2"/>
    <property type="match status" value="1"/>
</dbReference>
<evidence type="ECO:0000259" key="5">
    <source>
        <dbReference type="Pfam" id="PF14833"/>
    </source>
</evidence>
<feature type="domain" description="3-hydroxyisobutyrate dehydrogenase-like NAD-binding" evidence="5">
    <location>
        <begin position="165"/>
        <end position="258"/>
    </location>
</feature>
<proteinExistence type="inferred from homology"/>
<dbReference type="EMBL" id="AP022597">
    <property type="protein sequence ID" value="BBY72560.1"/>
    <property type="molecule type" value="Genomic_DNA"/>
</dbReference>
<dbReference type="PANTHER" id="PTHR22981">
    <property type="entry name" value="3-HYDROXYISOBUTYRATE DEHYDROGENASE-RELATED"/>
    <property type="match status" value="1"/>
</dbReference>
<dbReference type="InterPro" id="IPR008927">
    <property type="entry name" value="6-PGluconate_DH-like_C_sf"/>
</dbReference>
<dbReference type="Gene3D" id="1.10.1040.10">
    <property type="entry name" value="N-(1-d-carboxylethyl)-l-norvaline Dehydrogenase, domain 2"/>
    <property type="match status" value="1"/>
</dbReference>
<dbReference type="InterPro" id="IPR006115">
    <property type="entry name" value="6PGDH_NADP-bd"/>
</dbReference>
<accession>A0ABN6AUM1</accession>
<dbReference type="PIRSF" id="PIRSF000103">
    <property type="entry name" value="HIBADH"/>
    <property type="match status" value="1"/>
</dbReference>
<evidence type="ECO:0000256" key="3">
    <source>
        <dbReference type="ARBA" id="ARBA00023027"/>
    </source>
</evidence>
<evidence type="ECO:0000259" key="4">
    <source>
        <dbReference type="Pfam" id="PF03446"/>
    </source>
</evidence>
<keyword evidence="2" id="KW-0560">Oxidoreductase</keyword>
<evidence type="ECO:0000256" key="2">
    <source>
        <dbReference type="ARBA" id="ARBA00023002"/>
    </source>
</evidence>
<dbReference type="InterPro" id="IPR036291">
    <property type="entry name" value="NAD(P)-bd_dom_sf"/>
</dbReference>
<dbReference type="Pfam" id="PF14833">
    <property type="entry name" value="NAD_binding_11"/>
    <property type="match status" value="1"/>
</dbReference>
<dbReference type="RefSeq" id="WP_014384987.1">
    <property type="nucleotide sequence ID" value="NC_016948.1"/>
</dbReference>
<feature type="domain" description="6-phosphogluconate dehydrogenase NADP-binding" evidence="4">
    <location>
        <begin position="5"/>
        <end position="159"/>
    </location>
</feature>
<evidence type="ECO:0000256" key="1">
    <source>
        <dbReference type="ARBA" id="ARBA00009080"/>
    </source>
</evidence>
<dbReference type="SUPFAM" id="SSF51735">
    <property type="entry name" value="NAD(P)-binding Rossmann-fold domains"/>
    <property type="match status" value="1"/>
</dbReference>
<gene>
    <name evidence="6" type="ORF">MPRI_47470</name>
</gene>
<reference evidence="6 7" key="1">
    <citation type="journal article" date="2019" name="Emerg. Microbes Infect.">
        <title>Comprehensive subspecies identification of 175 nontuberculous mycobacteria species based on 7547 genomic profiles.</title>
        <authorList>
            <person name="Matsumoto Y."/>
            <person name="Kinjo T."/>
            <person name="Motooka D."/>
            <person name="Nabeya D."/>
            <person name="Jung N."/>
            <person name="Uechi K."/>
            <person name="Horii T."/>
            <person name="Iida T."/>
            <person name="Fujita J."/>
            <person name="Nakamura S."/>
        </authorList>
    </citation>
    <scope>NUCLEOTIDE SEQUENCE [LARGE SCALE GENOMIC DNA]</scope>
    <source>
        <strain evidence="6 7">JCM 30622</strain>
    </source>
</reference>
<keyword evidence="3" id="KW-0520">NAD</keyword>
<evidence type="ECO:0000313" key="6">
    <source>
        <dbReference type="EMBL" id="BBY72560.1"/>
    </source>
</evidence>
<dbReference type="InterPro" id="IPR029154">
    <property type="entry name" value="HIBADH-like_NADP-bd"/>
</dbReference>
<dbReference type="InterPro" id="IPR013328">
    <property type="entry name" value="6PGD_dom2"/>
</dbReference>
<keyword evidence="7" id="KW-1185">Reference proteome</keyword>
<dbReference type="Proteomes" id="UP000466578">
    <property type="component" value="Chromosome"/>
</dbReference>
<dbReference type="SUPFAM" id="SSF48179">
    <property type="entry name" value="6-phosphogluconate dehydrogenase C-terminal domain-like"/>
    <property type="match status" value="1"/>
</dbReference>
<protein>
    <submittedName>
        <fullName evidence="6">6-phosphogluconate dehydrogenase</fullName>
    </submittedName>
</protein>
<dbReference type="Gene3D" id="3.40.50.720">
    <property type="entry name" value="NAD(P)-binding Rossmann-like Domain"/>
    <property type="match status" value="1"/>
</dbReference>
<dbReference type="GeneID" id="45455061"/>